<protein>
    <recommendedName>
        <fullName evidence="7">TraD/TraG TraM recognition site domain-containing protein</fullName>
    </recommendedName>
</protein>
<feature type="region of interest" description="Disordered" evidence="1">
    <location>
        <begin position="629"/>
        <end position="659"/>
    </location>
</feature>
<keyword evidence="2" id="KW-1133">Transmembrane helix</keyword>
<dbReference type="InterPro" id="IPR032689">
    <property type="entry name" value="TraG-D_C"/>
</dbReference>
<dbReference type="KEGG" id="ddf:DEFDS_P029"/>
<dbReference type="InterPro" id="IPR027417">
    <property type="entry name" value="P-loop_NTPase"/>
</dbReference>
<dbReference type="InterPro" id="IPR002789">
    <property type="entry name" value="HerA_central"/>
</dbReference>
<feature type="compositionally biased region" description="Basic residues" evidence="1">
    <location>
        <begin position="645"/>
        <end position="659"/>
    </location>
</feature>
<evidence type="ECO:0000259" key="3">
    <source>
        <dbReference type="Pfam" id="PF01935"/>
    </source>
</evidence>
<dbReference type="PANTHER" id="PTHR30121">
    <property type="entry name" value="UNCHARACTERIZED PROTEIN YJGR-RELATED"/>
    <property type="match status" value="1"/>
</dbReference>
<dbReference type="Pfam" id="PF12696">
    <property type="entry name" value="TraG-D_C"/>
    <property type="match status" value="1"/>
</dbReference>
<dbReference type="EMBL" id="AP011530">
    <property type="protein sequence ID" value="BAI81657.1"/>
    <property type="molecule type" value="Genomic_DNA"/>
</dbReference>
<name>D3PEL5_DEFDS</name>
<accession>D3PEL5</accession>
<organism evidence="5 6">
    <name type="scientific">Deferribacter desulfuricans (strain DSM 14783 / JCM 11476 / NBRC 101012 / SSM1)</name>
    <dbReference type="NCBI Taxonomy" id="639282"/>
    <lineage>
        <taxon>Bacteria</taxon>
        <taxon>Pseudomonadati</taxon>
        <taxon>Deferribacterota</taxon>
        <taxon>Deferribacteres</taxon>
        <taxon>Deferribacterales</taxon>
        <taxon>Deferribacteraceae</taxon>
        <taxon>Deferribacter</taxon>
    </lineage>
</organism>
<keyword evidence="2" id="KW-0812">Transmembrane</keyword>
<evidence type="ECO:0000313" key="5">
    <source>
        <dbReference type="EMBL" id="BAI81657.1"/>
    </source>
</evidence>
<sequence length="659" mass="75377">MAKKNRNFDPEERVKQTYEREVKKLRYKLKGQEKRLYFFLLYVVLLSSLASFLFFTVLLSFVFVALIPFIVKKIAQIDYSPVELLGVPDMPWYLRIGEDEFELPVAFPDNEIKRHMLCPGTTGSGKTSSIMYLCKNQIERGGGVLMVDGKSENPTWMDFYSLAKIYNRDDEIFLLSFKSGAFASSSTWNFLMEGSSPEIADMIINLAIGDTSSAGDNKVFMMRAMNLIKVALSALTYLRDVKGEVITLDDLIEIIHLEALIAVASPSIEQIPESSKQYAKYWIPNDYIEKGLTVPAKIPVITYLKSIGGDLDINRPLELDKMDRQLVESMKRQHSYAEMQFTEALNDFSNIYGKVFKAKYSDVFLSDIIKNNNLLYVLVPSLEKGEETKRSIGMMVVTAIRIACAKMLGDSPEGLREQLKKEELRKRARPAFLVILDEYGSYKTPGLNDIAAQARSLGISLLIAVQEFASLEVKGDAEQKNRILGNTVIKLVLRLEDSKTIKEIIEAAGKEVMMVEQSKQESNIRILDNVATKYREYSLREVDKLKVEDLRQLHDGYGYIMYNEKIRKIRTGYVKPKHPATFRLPKMTPKILLKNVIYNEFHINNYKDVDLLSIENLSLQNLKESNDINTIKDEDPKNTPFSRIRNIKNRNRGRRTNVI</sequence>
<dbReference type="Pfam" id="PF01935">
    <property type="entry name" value="DUF87"/>
    <property type="match status" value="1"/>
</dbReference>
<dbReference type="eggNOG" id="COG3505">
    <property type="taxonomic scope" value="Bacteria"/>
</dbReference>
<reference evidence="5 6" key="1">
    <citation type="journal article" date="2010" name="DNA Res.">
        <title>Bacterial lifestyle in a deep-sea hydrothermal vent chimney revealed by the genome sequence of the thermophilic bacterium Deferribacter desulfuricans SSM1.</title>
        <authorList>
            <person name="Takaki Y."/>
            <person name="Shimamura S."/>
            <person name="Nakagawa S."/>
            <person name="Fukuhara Y."/>
            <person name="Horikawa H."/>
            <person name="Ankai A."/>
            <person name="Harada T."/>
            <person name="Hosoyama A."/>
            <person name="Oguchi A."/>
            <person name="Fukui S."/>
            <person name="Fujita N."/>
            <person name="Takami H."/>
            <person name="Takai K."/>
        </authorList>
    </citation>
    <scope>NUCLEOTIDE SEQUENCE [LARGE SCALE GENOMIC DNA]</scope>
    <source>
        <strain evidence="6">DSM 14783 / JCM 11476 / NBRC 101012 / SSM1</strain>
        <plasmid evidence="6">Plasmid megaplasmid pDF308</plasmid>
    </source>
</reference>
<keyword evidence="5" id="KW-0614">Plasmid</keyword>
<evidence type="ECO:0000256" key="2">
    <source>
        <dbReference type="SAM" id="Phobius"/>
    </source>
</evidence>
<feature type="transmembrane region" description="Helical" evidence="2">
    <location>
        <begin position="36"/>
        <end position="69"/>
    </location>
</feature>
<feature type="domain" description="TraD/TraG TraM recognition site" evidence="4">
    <location>
        <begin position="433"/>
        <end position="554"/>
    </location>
</feature>
<evidence type="ECO:0000259" key="4">
    <source>
        <dbReference type="Pfam" id="PF12696"/>
    </source>
</evidence>
<dbReference type="Gene3D" id="3.40.50.300">
    <property type="entry name" value="P-loop containing nucleotide triphosphate hydrolases"/>
    <property type="match status" value="2"/>
</dbReference>
<proteinExistence type="predicted"/>
<feature type="domain" description="Helicase HerA central" evidence="3">
    <location>
        <begin position="109"/>
        <end position="174"/>
    </location>
</feature>
<dbReference type="OrthoDB" id="7817736at2"/>
<dbReference type="Proteomes" id="UP000001520">
    <property type="component" value="Plasmid megaplasmid pDF308"/>
</dbReference>
<keyword evidence="2" id="KW-0472">Membrane</keyword>
<dbReference type="HOGENOM" id="CLU_416042_0_0_0"/>
<dbReference type="SUPFAM" id="SSF52540">
    <property type="entry name" value="P-loop containing nucleoside triphosphate hydrolases"/>
    <property type="match status" value="1"/>
</dbReference>
<dbReference type="CDD" id="cd01127">
    <property type="entry name" value="TrwB_TraG_TraD_VirD4"/>
    <property type="match status" value="1"/>
</dbReference>
<keyword evidence="6" id="KW-1185">Reference proteome</keyword>
<dbReference type="InterPro" id="IPR051162">
    <property type="entry name" value="T4SS_component"/>
</dbReference>
<dbReference type="AlphaFoldDB" id="D3PEL5"/>
<dbReference type="RefSeq" id="WP_013008902.1">
    <property type="nucleotide sequence ID" value="NC_013940.1"/>
</dbReference>
<evidence type="ECO:0000313" key="6">
    <source>
        <dbReference type="Proteomes" id="UP000001520"/>
    </source>
</evidence>
<evidence type="ECO:0008006" key="7">
    <source>
        <dbReference type="Google" id="ProtNLM"/>
    </source>
</evidence>
<gene>
    <name evidence="5" type="ordered locus">DEFDS_P029</name>
</gene>
<geneLocation type="plasmid" evidence="5 6">
    <name>megaplasmid pDF308</name>
</geneLocation>
<evidence type="ECO:0000256" key="1">
    <source>
        <dbReference type="SAM" id="MobiDB-lite"/>
    </source>
</evidence>
<dbReference type="PANTHER" id="PTHR30121:SF6">
    <property type="entry name" value="SLR6007 PROTEIN"/>
    <property type="match status" value="1"/>
</dbReference>